<feature type="compositionally biased region" description="Polar residues" evidence="1">
    <location>
        <begin position="46"/>
        <end position="58"/>
    </location>
</feature>
<feature type="region of interest" description="Disordered" evidence="1">
    <location>
        <begin position="46"/>
        <end position="118"/>
    </location>
</feature>
<dbReference type="AlphaFoldDB" id="A0A5N5WXB2"/>
<reference evidence="2 3" key="1">
    <citation type="submission" date="2019-04" db="EMBL/GenBank/DDBJ databases">
        <title>Friends and foes A comparative genomics study of 23 Aspergillus species from section Flavi.</title>
        <authorList>
            <consortium name="DOE Joint Genome Institute"/>
            <person name="Kjaerbolling I."/>
            <person name="Vesth T."/>
            <person name="Frisvad J.C."/>
            <person name="Nybo J.L."/>
            <person name="Theobald S."/>
            <person name="Kildgaard S."/>
            <person name="Isbrandt T."/>
            <person name="Kuo A."/>
            <person name="Sato A."/>
            <person name="Lyhne E.K."/>
            <person name="Kogle M.E."/>
            <person name="Wiebenga A."/>
            <person name="Kun R.S."/>
            <person name="Lubbers R.J."/>
            <person name="Makela M.R."/>
            <person name="Barry K."/>
            <person name="Chovatia M."/>
            <person name="Clum A."/>
            <person name="Daum C."/>
            <person name="Haridas S."/>
            <person name="He G."/>
            <person name="LaButti K."/>
            <person name="Lipzen A."/>
            <person name="Mondo S."/>
            <person name="Riley R."/>
            <person name="Salamov A."/>
            <person name="Simmons B.A."/>
            <person name="Magnuson J.K."/>
            <person name="Henrissat B."/>
            <person name="Mortensen U.H."/>
            <person name="Larsen T.O."/>
            <person name="Devries R.P."/>
            <person name="Grigoriev I.V."/>
            <person name="Machida M."/>
            <person name="Baker S.E."/>
            <person name="Andersen M.R."/>
        </authorList>
    </citation>
    <scope>NUCLEOTIDE SEQUENCE [LARGE SCALE GENOMIC DNA]</scope>
    <source>
        <strain evidence="2 3">CBS 151.66</strain>
    </source>
</reference>
<evidence type="ECO:0000313" key="3">
    <source>
        <dbReference type="Proteomes" id="UP000326565"/>
    </source>
</evidence>
<dbReference type="Proteomes" id="UP000326565">
    <property type="component" value="Unassembled WGS sequence"/>
</dbReference>
<accession>A0A5N5WXB2</accession>
<keyword evidence="3" id="KW-1185">Reference proteome</keyword>
<sequence>MDGNAQKPASHGLCSGGRIRFFEKLLLPFDRILKLTSTILSVNENTSADFPDASSASRSYLAPSEKFPKQLHPRRHSVCPGIENRQTRPGPPNKCSRSSKPLPAGTAATPSQEGQPAALSLVQETASLAAGRKFPPQVFSLSRSTLAVFANAKQI</sequence>
<protein>
    <submittedName>
        <fullName evidence="2">Uncharacterized protein</fullName>
    </submittedName>
</protein>
<name>A0A5N5WXB2_9EURO</name>
<gene>
    <name evidence="2" type="ORF">BDV29DRAFT_159153</name>
</gene>
<organism evidence="2 3">
    <name type="scientific">Aspergillus leporis</name>
    <dbReference type="NCBI Taxonomy" id="41062"/>
    <lineage>
        <taxon>Eukaryota</taxon>
        <taxon>Fungi</taxon>
        <taxon>Dikarya</taxon>
        <taxon>Ascomycota</taxon>
        <taxon>Pezizomycotina</taxon>
        <taxon>Eurotiomycetes</taxon>
        <taxon>Eurotiomycetidae</taxon>
        <taxon>Eurotiales</taxon>
        <taxon>Aspergillaceae</taxon>
        <taxon>Aspergillus</taxon>
        <taxon>Aspergillus subgen. Circumdati</taxon>
    </lineage>
</organism>
<proteinExistence type="predicted"/>
<evidence type="ECO:0000313" key="2">
    <source>
        <dbReference type="EMBL" id="KAB8071810.1"/>
    </source>
</evidence>
<evidence type="ECO:0000256" key="1">
    <source>
        <dbReference type="SAM" id="MobiDB-lite"/>
    </source>
</evidence>
<dbReference type="EMBL" id="ML732263">
    <property type="protein sequence ID" value="KAB8071810.1"/>
    <property type="molecule type" value="Genomic_DNA"/>
</dbReference>